<comment type="caution">
    <text evidence="9">The sequence shown here is derived from an EMBL/GenBank/DDBJ whole genome shotgun (WGS) entry which is preliminary data.</text>
</comment>
<dbReference type="SUPFAM" id="SSF50447">
    <property type="entry name" value="Translation proteins"/>
    <property type="match status" value="1"/>
</dbReference>
<dbReference type="GO" id="GO:0019843">
    <property type="term" value="F:rRNA binding"/>
    <property type="evidence" value="ECO:0007669"/>
    <property type="project" value="UniProtKB-UniRule"/>
</dbReference>
<keyword evidence="2 7" id="KW-0699">rRNA-binding</keyword>
<organism evidence="9">
    <name type="scientific">Caldithrix abyssi</name>
    <dbReference type="NCBI Taxonomy" id="187145"/>
    <lineage>
        <taxon>Bacteria</taxon>
        <taxon>Pseudomonadati</taxon>
        <taxon>Calditrichota</taxon>
        <taxon>Calditrichia</taxon>
        <taxon>Calditrichales</taxon>
        <taxon>Calditrichaceae</taxon>
        <taxon>Caldithrix</taxon>
    </lineage>
</organism>
<feature type="region of interest" description="Disordered" evidence="8">
    <location>
        <begin position="123"/>
        <end position="146"/>
    </location>
</feature>
<dbReference type="AlphaFoldDB" id="A0A7V4UC36"/>
<dbReference type="PANTHER" id="PTHR11229">
    <property type="entry name" value="50S RIBOSOMAL PROTEIN L3"/>
    <property type="match status" value="1"/>
</dbReference>
<name>A0A7V4UC36_CALAY</name>
<evidence type="ECO:0000256" key="2">
    <source>
        <dbReference type="ARBA" id="ARBA00022730"/>
    </source>
</evidence>
<reference evidence="9" key="1">
    <citation type="journal article" date="2020" name="mSystems">
        <title>Genome- and Community-Level Interaction Insights into Carbon Utilization and Element Cycling Functions of Hydrothermarchaeota in Hydrothermal Sediment.</title>
        <authorList>
            <person name="Zhou Z."/>
            <person name="Liu Y."/>
            <person name="Xu W."/>
            <person name="Pan J."/>
            <person name="Luo Z.H."/>
            <person name="Li M."/>
        </authorList>
    </citation>
    <scope>NUCLEOTIDE SEQUENCE [LARGE SCALE GENOMIC DNA]</scope>
    <source>
        <strain evidence="9">HyVt-577</strain>
    </source>
</reference>
<evidence type="ECO:0000256" key="8">
    <source>
        <dbReference type="SAM" id="MobiDB-lite"/>
    </source>
</evidence>
<dbReference type="InterPro" id="IPR019927">
    <property type="entry name" value="Ribosomal_uL3_bac/org-type"/>
</dbReference>
<evidence type="ECO:0000256" key="4">
    <source>
        <dbReference type="ARBA" id="ARBA00022980"/>
    </source>
</evidence>
<dbReference type="Gene3D" id="3.30.160.810">
    <property type="match status" value="1"/>
</dbReference>
<evidence type="ECO:0000256" key="5">
    <source>
        <dbReference type="ARBA" id="ARBA00023274"/>
    </source>
</evidence>
<dbReference type="EMBL" id="DRQG01000019">
    <property type="protein sequence ID" value="HGY54397.1"/>
    <property type="molecule type" value="Genomic_DNA"/>
</dbReference>
<dbReference type="NCBIfam" id="TIGR03625">
    <property type="entry name" value="L3_bact"/>
    <property type="match status" value="1"/>
</dbReference>
<evidence type="ECO:0000313" key="9">
    <source>
        <dbReference type="EMBL" id="HGY54397.1"/>
    </source>
</evidence>
<sequence length="204" mass="22117">MAGLLGHKIGMTQIFDENGIVVPVTVVQAGPCHVVQVKTKEKDGYEAVQLGFDEISEKKATKPRKGHFAKANVAPKRYLREFDFGGEELKPGDEVKADIFKPGERVTVSGISKGKGFQGTVKRHGFGGGPKTHGQSDRWRAPGSLGQSSYPSRVFKGLKMAGRMGTDRVTLKSVQVVRVDAENNLLFLKGSLPGAKNTLLEIKK</sequence>
<comment type="subunit">
    <text evidence="7">Part of the 50S ribosomal subunit. Forms a cluster with proteins L14 and L19.</text>
</comment>
<comment type="function">
    <text evidence="7">One of the primary rRNA binding proteins, it binds directly near the 3'-end of the 23S rRNA, where it nucleates assembly of the 50S subunit.</text>
</comment>
<keyword evidence="5 7" id="KW-0687">Ribonucleoprotein</keyword>
<keyword evidence="3 7" id="KW-0694">RNA-binding</keyword>
<comment type="similarity">
    <text evidence="1 7">Belongs to the universal ribosomal protein uL3 family.</text>
</comment>
<evidence type="ECO:0000256" key="3">
    <source>
        <dbReference type="ARBA" id="ARBA00022884"/>
    </source>
</evidence>
<evidence type="ECO:0000256" key="7">
    <source>
        <dbReference type="HAMAP-Rule" id="MF_01325"/>
    </source>
</evidence>
<dbReference type="FunFam" id="3.30.160.810:FF:000001">
    <property type="entry name" value="50S ribosomal protein L3"/>
    <property type="match status" value="1"/>
</dbReference>
<dbReference type="GO" id="GO:0003735">
    <property type="term" value="F:structural constituent of ribosome"/>
    <property type="evidence" value="ECO:0007669"/>
    <property type="project" value="UniProtKB-UniRule"/>
</dbReference>
<dbReference type="Proteomes" id="UP000885779">
    <property type="component" value="Unassembled WGS sequence"/>
</dbReference>
<evidence type="ECO:0000256" key="6">
    <source>
        <dbReference type="ARBA" id="ARBA00035243"/>
    </source>
</evidence>
<dbReference type="HAMAP" id="MF_01325_B">
    <property type="entry name" value="Ribosomal_uL3_B"/>
    <property type="match status" value="1"/>
</dbReference>
<accession>A0A7V4UC36</accession>
<dbReference type="GO" id="GO:0022625">
    <property type="term" value="C:cytosolic large ribosomal subunit"/>
    <property type="evidence" value="ECO:0007669"/>
    <property type="project" value="TreeGrafter"/>
</dbReference>
<evidence type="ECO:0000256" key="1">
    <source>
        <dbReference type="ARBA" id="ARBA00006540"/>
    </source>
</evidence>
<protein>
    <recommendedName>
        <fullName evidence="6 7">Large ribosomal subunit protein uL3</fullName>
    </recommendedName>
</protein>
<dbReference type="FunFam" id="2.40.30.10:FF:000004">
    <property type="entry name" value="50S ribosomal protein L3"/>
    <property type="match status" value="1"/>
</dbReference>
<dbReference type="InterPro" id="IPR009000">
    <property type="entry name" value="Transl_B-barrel_sf"/>
</dbReference>
<dbReference type="GO" id="GO:0006412">
    <property type="term" value="P:translation"/>
    <property type="evidence" value="ECO:0007669"/>
    <property type="project" value="UniProtKB-UniRule"/>
</dbReference>
<dbReference type="Gene3D" id="2.40.30.10">
    <property type="entry name" value="Translation factors"/>
    <property type="match status" value="1"/>
</dbReference>
<keyword evidence="4 7" id="KW-0689">Ribosomal protein</keyword>
<dbReference type="Pfam" id="PF00297">
    <property type="entry name" value="Ribosomal_L3"/>
    <property type="match status" value="1"/>
</dbReference>
<gene>
    <name evidence="7" type="primary">rplC</name>
    <name evidence="9" type="ORF">ENK44_01720</name>
</gene>
<proteinExistence type="inferred from homology"/>
<dbReference type="InterPro" id="IPR000597">
    <property type="entry name" value="Ribosomal_uL3"/>
</dbReference>
<dbReference type="PANTHER" id="PTHR11229:SF16">
    <property type="entry name" value="LARGE RIBOSOMAL SUBUNIT PROTEIN UL3C"/>
    <property type="match status" value="1"/>
</dbReference>